<sequence length="122" mass="13164">MRAIPSRAAALSAATVAILALATPLAAHHGWGAYDAAKQLELAGTVKEISYDNPHGTMRLEVPGKTWTVILAPPSRMRSRGLTPEMVAVGRQVTVVGYPHRTDEQELRAERVVAEGKTVELR</sequence>
<proteinExistence type="predicted"/>
<dbReference type="RefSeq" id="WP_123692501.1">
    <property type="nucleotide sequence ID" value="NZ_AP019700.1"/>
</dbReference>
<gene>
    <name evidence="2" type="ORF">EDC65_3869</name>
</gene>
<keyword evidence="3" id="KW-1185">Reference proteome</keyword>
<dbReference type="Proteomes" id="UP000278222">
    <property type="component" value="Unassembled WGS sequence"/>
</dbReference>
<evidence type="ECO:0000256" key="1">
    <source>
        <dbReference type="SAM" id="SignalP"/>
    </source>
</evidence>
<comment type="caution">
    <text evidence="2">The sequence shown here is derived from an EMBL/GenBank/DDBJ whole genome shotgun (WGS) entry which is preliminary data.</text>
</comment>
<feature type="signal peptide" evidence="1">
    <location>
        <begin position="1"/>
        <end position="29"/>
    </location>
</feature>
<name>A0A3N1L557_9PROT</name>
<dbReference type="Pfam" id="PF19649">
    <property type="entry name" value="DUF6152"/>
    <property type="match status" value="1"/>
</dbReference>
<keyword evidence="1" id="KW-0732">Signal</keyword>
<organism evidence="2 3">
    <name type="scientific">Stella humosa</name>
    <dbReference type="NCBI Taxonomy" id="94"/>
    <lineage>
        <taxon>Bacteria</taxon>
        <taxon>Pseudomonadati</taxon>
        <taxon>Pseudomonadota</taxon>
        <taxon>Alphaproteobacteria</taxon>
        <taxon>Rhodospirillales</taxon>
        <taxon>Stellaceae</taxon>
        <taxon>Stella</taxon>
    </lineage>
</organism>
<dbReference type="InterPro" id="IPR046150">
    <property type="entry name" value="DUF6152"/>
</dbReference>
<dbReference type="OrthoDB" id="512581at2"/>
<accession>A0A3N1L557</accession>
<reference evidence="2 3" key="1">
    <citation type="submission" date="2018-11" db="EMBL/GenBank/DDBJ databases">
        <title>Genomic Encyclopedia of Type Strains, Phase IV (KMG-IV): sequencing the most valuable type-strain genomes for metagenomic binning, comparative biology and taxonomic classification.</title>
        <authorList>
            <person name="Goeker M."/>
        </authorList>
    </citation>
    <scope>NUCLEOTIDE SEQUENCE [LARGE SCALE GENOMIC DNA]</scope>
    <source>
        <strain evidence="2 3">DSM 5900</strain>
    </source>
</reference>
<evidence type="ECO:0000313" key="3">
    <source>
        <dbReference type="Proteomes" id="UP000278222"/>
    </source>
</evidence>
<dbReference type="AlphaFoldDB" id="A0A3N1L557"/>
<protein>
    <recommendedName>
        <fullName evidence="4">DUF5666 domain-containing protein</fullName>
    </recommendedName>
</protein>
<feature type="chain" id="PRO_5018042012" description="DUF5666 domain-containing protein" evidence="1">
    <location>
        <begin position="30"/>
        <end position="122"/>
    </location>
</feature>
<evidence type="ECO:0000313" key="2">
    <source>
        <dbReference type="EMBL" id="ROP84515.1"/>
    </source>
</evidence>
<dbReference type="EMBL" id="RJKX01000015">
    <property type="protein sequence ID" value="ROP84515.1"/>
    <property type="molecule type" value="Genomic_DNA"/>
</dbReference>
<evidence type="ECO:0008006" key="4">
    <source>
        <dbReference type="Google" id="ProtNLM"/>
    </source>
</evidence>